<organism evidence="1 2">
    <name type="scientific">Acidithiobacillus ferruginosus</name>
    <dbReference type="NCBI Taxonomy" id="3063951"/>
    <lineage>
        <taxon>Bacteria</taxon>
        <taxon>Pseudomonadati</taxon>
        <taxon>Pseudomonadota</taxon>
        <taxon>Acidithiobacillia</taxon>
        <taxon>Acidithiobacillales</taxon>
        <taxon>Acidithiobacillaceae</taxon>
        <taxon>Acidithiobacillus</taxon>
    </lineage>
</organism>
<gene>
    <name evidence="1" type="ORF">HF292_005435</name>
</gene>
<keyword evidence="2" id="KW-1185">Reference proteome</keyword>
<dbReference type="EMBL" id="CP130946">
    <property type="protein sequence ID" value="XRP74094.1"/>
    <property type="molecule type" value="Genomic_DNA"/>
</dbReference>
<protein>
    <submittedName>
        <fullName evidence="1">PAS domain S-box protein</fullName>
    </submittedName>
</protein>
<proteinExistence type="predicted"/>
<dbReference type="Proteomes" id="UP001196097">
    <property type="component" value="Chromosome"/>
</dbReference>
<reference evidence="1 2" key="1">
    <citation type="journal article" date="2021" name="ISME J.">
        <title>Genomic evolution of the class Acidithiobacillia: deep-branching Proteobacteria living in extreme acidic conditions.</title>
        <authorList>
            <person name="Moya-Beltran A."/>
            <person name="Beard S."/>
            <person name="Rojas-Villalobos C."/>
            <person name="Issotta F."/>
            <person name="Gallardo Y."/>
            <person name="Ulloa R."/>
            <person name="Giaveno A."/>
            <person name="Degli Esposti M."/>
            <person name="Johnson D.B."/>
            <person name="Quatrini R."/>
        </authorList>
    </citation>
    <scope>NUCLEOTIDE SEQUENCE [LARGE SCALE GENOMIC DNA]</scope>
    <source>
        <strain evidence="1 2">CF3</strain>
    </source>
</reference>
<accession>A0ACD5IN49</accession>
<evidence type="ECO:0000313" key="2">
    <source>
        <dbReference type="Proteomes" id="UP001196097"/>
    </source>
</evidence>
<sequence>MYHFSWKYMGYTMDTPRSLTLSLCFHYGTDNSLFWRNLPLPACSSVFLLRKDGFLESRFLPPIQTTFGEKQNGIAAKFIRIHPHARFGNFYGLVIALNQRRLVAWCQVRGYPLIVGVGLPRAFLLTAWWKRMTGPFAALLVLLLLSTIAYWAFRRIGEDRQRERSAHDPRLWEAKERAEVSLHSIGDGEITTDIQGCVTDVNPVADAMQGYASDEILKQPIESVFRIVHELDRQAVENPIRRVLQEGRVVGLANLRSSPGIPAMPRKYCVTPIWLFTLPKPMVAISIVFMKIHGS</sequence>
<name>A0ACD5IN49_9PROT</name>
<evidence type="ECO:0000313" key="1">
    <source>
        <dbReference type="EMBL" id="XRP74094.1"/>
    </source>
</evidence>